<dbReference type="GO" id="GO:0009244">
    <property type="term" value="P:lipopolysaccharide core region biosynthetic process"/>
    <property type="evidence" value="ECO:0007669"/>
    <property type="project" value="TreeGrafter"/>
</dbReference>
<evidence type="ECO:0000313" key="3">
    <source>
        <dbReference type="EMBL" id="MBH1652101.1"/>
    </source>
</evidence>
<keyword evidence="1" id="KW-0328">Glycosyltransferase</keyword>
<evidence type="ECO:0000313" key="4">
    <source>
        <dbReference type="Proteomes" id="UP000625930"/>
    </source>
</evidence>
<dbReference type="InterPro" id="IPR002201">
    <property type="entry name" value="Glyco_trans_9"/>
</dbReference>
<dbReference type="AlphaFoldDB" id="A0AA89WMV9"/>
<dbReference type="Proteomes" id="UP000625930">
    <property type="component" value="Unassembled WGS sequence"/>
</dbReference>
<dbReference type="CDD" id="cd03789">
    <property type="entry name" value="GT9_LPS_heptosyltransferase"/>
    <property type="match status" value="1"/>
</dbReference>
<evidence type="ECO:0000256" key="1">
    <source>
        <dbReference type="ARBA" id="ARBA00022676"/>
    </source>
</evidence>
<proteinExistence type="predicted"/>
<gene>
    <name evidence="3" type="ORF">I5U67_07965</name>
</gene>
<comment type="caution">
    <text evidence="3">The sequence shown here is derived from an EMBL/GenBank/DDBJ whole genome shotgun (WGS) entry which is preliminary data.</text>
</comment>
<organism evidence="3 4">
    <name type="scientific">Stenotrophomonas maltophilia</name>
    <name type="common">Pseudomonas maltophilia</name>
    <name type="synonym">Xanthomonas maltophilia</name>
    <dbReference type="NCBI Taxonomy" id="40324"/>
    <lineage>
        <taxon>Bacteria</taxon>
        <taxon>Pseudomonadati</taxon>
        <taxon>Pseudomonadota</taxon>
        <taxon>Gammaproteobacteria</taxon>
        <taxon>Lysobacterales</taxon>
        <taxon>Lysobacteraceae</taxon>
        <taxon>Stenotrophomonas</taxon>
        <taxon>Stenotrophomonas maltophilia group</taxon>
    </lineage>
</organism>
<dbReference type="SUPFAM" id="SSF53756">
    <property type="entry name" value="UDP-Glycosyltransferase/glycogen phosphorylase"/>
    <property type="match status" value="1"/>
</dbReference>
<dbReference type="Pfam" id="PF01075">
    <property type="entry name" value="Glyco_transf_9"/>
    <property type="match status" value="1"/>
</dbReference>
<protein>
    <submittedName>
        <fullName evidence="3">Glycosyltransferase family 9 protein</fullName>
    </submittedName>
</protein>
<dbReference type="GO" id="GO:0008713">
    <property type="term" value="F:ADP-heptose-lipopolysaccharide heptosyltransferase activity"/>
    <property type="evidence" value="ECO:0007669"/>
    <property type="project" value="TreeGrafter"/>
</dbReference>
<dbReference type="EMBL" id="JADUNP010000011">
    <property type="protein sequence ID" value="MBH1652101.1"/>
    <property type="molecule type" value="Genomic_DNA"/>
</dbReference>
<dbReference type="PANTHER" id="PTHR30160">
    <property type="entry name" value="TETRAACYLDISACCHARIDE 4'-KINASE-RELATED"/>
    <property type="match status" value="1"/>
</dbReference>
<keyword evidence="2" id="KW-0808">Transferase</keyword>
<dbReference type="PANTHER" id="PTHR30160:SF21">
    <property type="entry name" value="LIPOPOLYSACCHARIDE CORE HEPTOSYLTRANSFERASE OPSX"/>
    <property type="match status" value="1"/>
</dbReference>
<dbReference type="GO" id="GO:0005829">
    <property type="term" value="C:cytosol"/>
    <property type="evidence" value="ECO:0007669"/>
    <property type="project" value="TreeGrafter"/>
</dbReference>
<name>A0AA89WMV9_STEMA</name>
<dbReference type="Gene3D" id="3.40.50.2000">
    <property type="entry name" value="Glycogen Phosphorylase B"/>
    <property type="match status" value="1"/>
</dbReference>
<accession>A0AA89WMV9</accession>
<evidence type="ECO:0000256" key="2">
    <source>
        <dbReference type="ARBA" id="ARBA00022679"/>
    </source>
</evidence>
<reference evidence="3" key="1">
    <citation type="submission" date="2020-11" db="EMBL/GenBank/DDBJ databases">
        <title>Enhanced detection system for hospital associated transmission using whole genome sequencing surveillance.</title>
        <authorList>
            <person name="Harrison L.H."/>
            <person name="Van Tyne D."/>
            <person name="Marsh J.W."/>
            <person name="Griffith M.P."/>
            <person name="Snyder D.J."/>
            <person name="Cooper V.S."/>
            <person name="Mustapha M."/>
        </authorList>
    </citation>
    <scope>NUCLEOTIDE SEQUENCE</scope>
    <source>
        <strain evidence="3">STEN00091</strain>
    </source>
</reference>
<dbReference type="InterPro" id="IPR051199">
    <property type="entry name" value="LPS_LOS_Heptosyltrfase"/>
</dbReference>
<sequence>MSPPPVSATPESVVFPLGGLHLGDLLMALPAIAAVRRFATPVISGLQPRHFAAVSALPLLFRHNGPPAARTLLPVWRSGEHRTDGWLATLGAGVEPERMAIPVRGLAQAPGALPGPGWALLSPWADHPPKRWHAQGWQQVAAHLRGRGYRIALIGPRPSAALVSQIGAAADRVLVGMDSPTTWPALLTRADIVVSPDTGCVHMADALGVPVVGLYGPTSAAEYGPYWLRDFCASAPDMASLRADTVCERIDGLLSGLGRQRQDRAAP</sequence>